<dbReference type="InterPro" id="IPR053931">
    <property type="entry name" value="RapZ_C"/>
</dbReference>
<dbReference type="Proteomes" id="UP000268727">
    <property type="component" value="Unassembled WGS sequence"/>
</dbReference>
<proteinExistence type="predicted"/>
<dbReference type="PANTHER" id="PTHR30448:SF0">
    <property type="entry name" value="RNASE ADAPTER PROTEIN RAPZ"/>
    <property type="match status" value="1"/>
</dbReference>
<dbReference type="AlphaFoldDB" id="A0A3N1HD49"/>
<evidence type="ECO:0000313" key="3">
    <source>
        <dbReference type="Proteomes" id="UP000268727"/>
    </source>
</evidence>
<feature type="domain" description="RapZ C-terminal" evidence="1">
    <location>
        <begin position="6"/>
        <end position="122"/>
    </location>
</feature>
<dbReference type="OrthoDB" id="3217588at2"/>
<evidence type="ECO:0000259" key="1">
    <source>
        <dbReference type="Pfam" id="PF22740"/>
    </source>
</evidence>
<protein>
    <submittedName>
        <fullName evidence="2">UPF0042 nucleotide-binding protein</fullName>
    </submittedName>
</protein>
<dbReference type="EMBL" id="RJKM01000001">
    <property type="protein sequence ID" value="ROP40421.1"/>
    <property type="molecule type" value="Genomic_DNA"/>
</dbReference>
<dbReference type="RefSeq" id="WP_123745723.1">
    <property type="nucleotide sequence ID" value="NZ_RJKM01000001.1"/>
</dbReference>
<comment type="caution">
    <text evidence="2">The sequence shown here is derived from an EMBL/GenBank/DDBJ whole genome shotgun (WGS) entry which is preliminary data.</text>
</comment>
<organism evidence="2 3">
    <name type="scientific">Saccharothrix texasensis</name>
    <dbReference type="NCBI Taxonomy" id="103734"/>
    <lineage>
        <taxon>Bacteria</taxon>
        <taxon>Bacillati</taxon>
        <taxon>Actinomycetota</taxon>
        <taxon>Actinomycetes</taxon>
        <taxon>Pseudonocardiales</taxon>
        <taxon>Pseudonocardiaceae</taxon>
        <taxon>Saccharothrix</taxon>
    </lineage>
</organism>
<dbReference type="PANTHER" id="PTHR30448">
    <property type="entry name" value="RNASE ADAPTER PROTEIN RAPZ"/>
    <property type="match status" value="1"/>
</dbReference>
<accession>A0A3N1HD49</accession>
<dbReference type="GO" id="GO:0005524">
    <property type="term" value="F:ATP binding"/>
    <property type="evidence" value="ECO:0007669"/>
    <property type="project" value="InterPro"/>
</dbReference>
<dbReference type="InterPro" id="IPR005337">
    <property type="entry name" value="RapZ-like"/>
</dbReference>
<dbReference type="Pfam" id="PF22740">
    <property type="entry name" value="PapZ_C"/>
    <property type="match status" value="1"/>
</dbReference>
<keyword evidence="3" id="KW-1185">Reference proteome</keyword>
<name>A0A3N1HD49_9PSEU</name>
<sequence>MSTPPIRIVSFGYLHDAPPEAELVVDVRQLLRDPARMKGAGLLDQDGRDAAVRQVVLSTPGAATLLDILSQAVDVARVTRKPMTIAFGCAGGRHRSVALAEVLAGLLDAEGVTVELEHRHVHLPRVVREGDDREGHRR</sequence>
<gene>
    <name evidence="2" type="ORF">EDD40_5831</name>
</gene>
<evidence type="ECO:0000313" key="2">
    <source>
        <dbReference type="EMBL" id="ROP40421.1"/>
    </source>
</evidence>
<reference evidence="2 3" key="1">
    <citation type="submission" date="2018-11" db="EMBL/GenBank/DDBJ databases">
        <title>Sequencing the genomes of 1000 actinobacteria strains.</title>
        <authorList>
            <person name="Klenk H.-P."/>
        </authorList>
    </citation>
    <scope>NUCLEOTIDE SEQUENCE [LARGE SCALE GENOMIC DNA]</scope>
    <source>
        <strain evidence="2 3">DSM 44231</strain>
    </source>
</reference>